<comment type="caution">
    <text evidence="5">The sequence shown here is derived from an EMBL/GenBank/DDBJ whole genome shotgun (WGS) entry which is preliminary data.</text>
</comment>
<keyword evidence="2" id="KW-0732">Signal</keyword>
<dbReference type="Gene3D" id="3.40.50.2300">
    <property type="match status" value="2"/>
</dbReference>
<dbReference type="PANTHER" id="PTHR30483:SF6">
    <property type="entry name" value="PERIPLASMIC BINDING PROTEIN OF ABC TRANSPORTER FOR NATURAL AMINO ACIDS"/>
    <property type="match status" value="1"/>
</dbReference>
<dbReference type="GO" id="GO:0006865">
    <property type="term" value="P:amino acid transport"/>
    <property type="evidence" value="ECO:0007669"/>
    <property type="project" value="UniProtKB-KW"/>
</dbReference>
<evidence type="ECO:0000259" key="4">
    <source>
        <dbReference type="Pfam" id="PF13458"/>
    </source>
</evidence>
<evidence type="ECO:0000313" key="6">
    <source>
        <dbReference type="Proteomes" id="UP000290174"/>
    </source>
</evidence>
<dbReference type="RefSeq" id="WP_128934661.1">
    <property type="nucleotide sequence ID" value="NZ_CP022221.1"/>
</dbReference>
<evidence type="ECO:0000256" key="2">
    <source>
        <dbReference type="ARBA" id="ARBA00022729"/>
    </source>
</evidence>
<dbReference type="Pfam" id="PF13458">
    <property type="entry name" value="Peripla_BP_6"/>
    <property type="match status" value="1"/>
</dbReference>
<comment type="similarity">
    <text evidence="1">Belongs to the leucine-binding protein family.</text>
</comment>
<reference evidence="5 6" key="1">
    <citation type="submission" date="2018-11" db="EMBL/GenBank/DDBJ databases">
        <title>Bradyrhizobium sp. nov., isolated from effective nodules of peanut in China.</title>
        <authorList>
            <person name="Li Y."/>
        </authorList>
    </citation>
    <scope>NUCLEOTIDE SEQUENCE [LARGE SCALE GENOMIC DNA]</scope>
    <source>
        <strain evidence="5 6">CCBAU 51770</strain>
    </source>
</reference>
<feature type="domain" description="Leucine-binding protein" evidence="4">
    <location>
        <begin position="34"/>
        <end position="370"/>
    </location>
</feature>
<dbReference type="InterPro" id="IPR028082">
    <property type="entry name" value="Peripla_BP_I"/>
</dbReference>
<dbReference type="Proteomes" id="UP000290174">
    <property type="component" value="Unassembled WGS sequence"/>
</dbReference>
<accession>A0A4Q0QY20</accession>
<dbReference type="PANTHER" id="PTHR30483">
    <property type="entry name" value="LEUCINE-SPECIFIC-BINDING PROTEIN"/>
    <property type="match status" value="1"/>
</dbReference>
<keyword evidence="3" id="KW-0029">Amino-acid transport</keyword>
<keyword evidence="3" id="KW-0813">Transport</keyword>
<protein>
    <submittedName>
        <fullName evidence="5">ABC transporter substrate-binding protein</fullName>
    </submittedName>
</protein>
<dbReference type="CDD" id="cd06327">
    <property type="entry name" value="PBP1_SBP-like"/>
    <property type="match status" value="1"/>
</dbReference>
<dbReference type="EMBL" id="RKMK01000002">
    <property type="protein sequence ID" value="RXH02371.1"/>
    <property type="molecule type" value="Genomic_DNA"/>
</dbReference>
<dbReference type="SUPFAM" id="SSF53822">
    <property type="entry name" value="Periplasmic binding protein-like I"/>
    <property type="match status" value="1"/>
</dbReference>
<name>A0A4Q0QY20_9BRAD</name>
<organism evidence="5 6">
    <name type="scientific">Bradyrhizobium zhanjiangense</name>
    <dbReference type="NCBI Taxonomy" id="1325107"/>
    <lineage>
        <taxon>Bacteria</taxon>
        <taxon>Pseudomonadati</taxon>
        <taxon>Pseudomonadota</taxon>
        <taxon>Alphaproteobacteria</taxon>
        <taxon>Hyphomicrobiales</taxon>
        <taxon>Nitrobacteraceae</taxon>
        <taxon>Bradyrhizobium</taxon>
    </lineage>
</organism>
<evidence type="ECO:0000256" key="3">
    <source>
        <dbReference type="ARBA" id="ARBA00022970"/>
    </source>
</evidence>
<dbReference type="AlphaFoldDB" id="A0A4Q0QY20"/>
<dbReference type="InterPro" id="IPR051010">
    <property type="entry name" value="BCAA_transport"/>
</dbReference>
<sequence>MKLNTRLLEIAVMLGALLMLATPLRAQGVSGDVIKIGIMNDQNGPYADNCGPGAVAAAKLAVSDFGGAVNGKKIELVVADDQNKPDIGVAVALRWLDNEGVDAIVGCSASSIALGVQDIMKARKKPYMLAGTAGSFFTNDKCSPMTTQWMVDTYAQPKATVKALLSQGVDTWFFLTVDYAFGKGWQADATNFIKAGGGKVVGSVLHPLNSSDFSSFLLTAQASGARAIALANSGSDFGNAIKQAQEFGLSQKQLLVPLGLMISQTHGIGLRDLQNVRLTTPFYWDVTPETRAFAKRFTEASGGQILNEAKSATYSAITHYLKAVAATGMDDGEAVMKQMKNTPINDFEMKDISIRADGQVMRPLYVARIKTPPESKYAFDYYEITGTIAPEDAWRPASESACDLLKSQ</sequence>
<evidence type="ECO:0000256" key="1">
    <source>
        <dbReference type="ARBA" id="ARBA00010062"/>
    </source>
</evidence>
<dbReference type="InterPro" id="IPR028081">
    <property type="entry name" value="Leu-bd"/>
</dbReference>
<proteinExistence type="inferred from homology"/>
<gene>
    <name evidence="5" type="ORF">EAS61_02600</name>
</gene>
<evidence type="ECO:0000313" key="5">
    <source>
        <dbReference type="EMBL" id="RXH02371.1"/>
    </source>
</evidence>